<evidence type="ECO:0000313" key="3">
    <source>
        <dbReference type="EMBL" id="PTN02933.1"/>
    </source>
</evidence>
<protein>
    <submittedName>
        <fullName evidence="3">Polysaccharide biosynthesis protein</fullName>
    </submittedName>
</protein>
<dbReference type="Pfam" id="PF02719">
    <property type="entry name" value="Polysacc_synt_2"/>
    <property type="match status" value="1"/>
</dbReference>
<organism evidence="3 4">
    <name type="scientific">Rhodovulum imhoffii</name>
    <dbReference type="NCBI Taxonomy" id="365340"/>
    <lineage>
        <taxon>Bacteria</taxon>
        <taxon>Pseudomonadati</taxon>
        <taxon>Pseudomonadota</taxon>
        <taxon>Alphaproteobacteria</taxon>
        <taxon>Rhodobacterales</taxon>
        <taxon>Paracoccaceae</taxon>
        <taxon>Rhodovulum</taxon>
    </lineage>
</organism>
<sequence>MTDLSSALRLNALDCRIVGRAESLFADDLRAEAAALEEQIRGSRILVIGGAGSIGSQTLKTILRFAPKTVHVIDHNENGLAELVRDLRSSPEPVLAENLLTLPFDYAGAPFRLWFAAQEDYDYVLNFAALKHVRSEKDPYSILAMLDTNVLKLVGLSQLLADRGGLKRLFCVSTDKAANPSSMMGATKRLMEHALFSPAIGWRQGLAITSARFANVALSNGSLLQSWQHRLAARQPMACPEGCRRFFVALPESGHLCTLAGLGGEDGNIHVPALNPDDHLQLLEDVAVWFLEEHGLVPFFTRDEDEALSNVDALAAQGKWPVLLTPLDTAGEKPYEEFVAKNETLMETRFSKLHRVPYLAPGDPEAFPTFLARLREIGGGSGAQRLTVDHLKSLIAEVEEDFAHSHVVSTKSLDQRM</sequence>
<evidence type="ECO:0000259" key="2">
    <source>
        <dbReference type="Pfam" id="PF02719"/>
    </source>
</evidence>
<dbReference type="InterPro" id="IPR051203">
    <property type="entry name" value="Polysaccharide_Synthase-Rel"/>
</dbReference>
<dbReference type="AlphaFoldDB" id="A0A2T5BTY3"/>
<feature type="domain" description="Polysaccharide biosynthesis protein CapD-like" evidence="2">
    <location>
        <begin position="45"/>
        <end position="355"/>
    </location>
</feature>
<dbReference type="InterPro" id="IPR036291">
    <property type="entry name" value="NAD(P)-bd_dom_sf"/>
</dbReference>
<dbReference type="SUPFAM" id="SSF51735">
    <property type="entry name" value="NAD(P)-binding Rossmann-fold domains"/>
    <property type="match status" value="1"/>
</dbReference>
<name>A0A2T5BTY3_9RHOB</name>
<comment type="similarity">
    <text evidence="1">Belongs to the polysaccharide synthase family.</text>
</comment>
<evidence type="ECO:0000256" key="1">
    <source>
        <dbReference type="ARBA" id="ARBA00007430"/>
    </source>
</evidence>
<comment type="caution">
    <text evidence="3">The sequence shown here is derived from an EMBL/GenBank/DDBJ whole genome shotgun (WGS) entry which is preliminary data.</text>
</comment>
<keyword evidence="4" id="KW-1185">Reference proteome</keyword>
<proteinExistence type="inferred from homology"/>
<dbReference type="Proteomes" id="UP000243859">
    <property type="component" value="Unassembled WGS sequence"/>
</dbReference>
<dbReference type="Gene3D" id="3.40.50.720">
    <property type="entry name" value="NAD(P)-binding Rossmann-like Domain"/>
    <property type="match status" value="1"/>
</dbReference>
<evidence type="ECO:0000313" key="4">
    <source>
        <dbReference type="Proteomes" id="UP000243859"/>
    </source>
</evidence>
<gene>
    <name evidence="3" type="ORF">C8N32_10444</name>
</gene>
<dbReference type="EMBL" id="QAAA01000004">
    <property type="protein sequence ID" value="PTN02933.1"/>
    <property type="molecule type" value="Genomic_DNA"/>
</dbReference>
<dbReference type="PANTHER" id="PTHR43318:SF1">
    <property type="entry name" value="POLYSACCHARIDE BIOSYNTHESIS PROTEIN EPSC-RELATED"/>
    <property type="match status" value="1"/>
</dbReference>
<dbReference type="OrthoDB" id="9803111at2"/>
<accession>A0A2T5BTY3</accession>
<dbReference type="Gene3D" id="3.90.25.40">
    <property type="match status" value="1"/>
</dbReference>
<dbReference type="PANTHER" id="PTHR43318">
    <property type="entry name" value="UDP-N-ACETYLGLUCOSAMINE 4,6-DEHYDRATASE"/>
    <property type="match status" value="1"/>
</dbReference>
<dbReference type="RefSeq" id="WP_107891300.1">
    <property type="nucleotide sequence ID" value="NZ_NHSI01000016.1"/>
</dbReference>
<dbReference type="InterPro" id="IPR003869">
    <property type="entry name" value="Polysac_CapD-like"/>
</dbReference>
<reference evidence="3 4" key="1">
    <citation type="submission" date="2018-04" db="EMBL/GenBank/DDBJ databases">
        <title>Genomic Encyclopedia of Archaeal and Bacterial Type Strains, Phase II (KMG-II): from individual species to whole genera.</title>
        <authorList>
            <person name="Goeker M."/>
        </authorList>
    </citation>
    <scope>NUCLEOTIDE SEQUENCE [LARGE SCALE GENOMIC DNA]</scope>
    <source>
        <strain evidence="3 4">DSM 18064</strain>
    </source>
</reference>